<comment type="caution">
    <text evidence="1">The sequence shown here is derived from an EMBL/GenBank/DDBJ whole genome shotgun (WGS) entry which is preliminary data.</text>
</comment>
<protein>
    <submittedName>
        <fullName evidence="1">Uncharacterized protein</fullName>
    </submittedName>
</protein>
<dbReference type="EMBL" id="VCGU01000002">
    <property type="protein sequence ID" value="TRY79796.1"/>
    <property type="molecule type" value="Genomic_DNA"/>
</dbReference>
<gene>
    <name evidence="1" type="ORF">TCAL_09998</name>
</gene>
<keyword evidence="2" id="KW-1185">Reference proteome</keyword>
<dbReference type="AlphaFoldDB" id="A0A553PQ52"/>
<accession>A0A553PQ52</accession>
<evidence type="ECO:0000313" key="1">
    <source>
        <dbReference type="EMBL" id="TRY79796.1"/>
    </source>
</evidence>
<reference evidence="1 2" key="1">
    <citation type="journal article" date="2018" name="Nat. Ecol. Evol.">
        <title>Genomic signatures of mitonuclear coevolution across populations of Tigriopus californicus.</title>
        <authorList>
            <person name="Barreto F.S."/>
            <person name="Watson E.T."/>
            <person name="Lima T.G."/>
            <person name="Willett C.S."/>
            <person name="Edmands S."/>
            <person name="Li W."/>
            <person name="Burton R.S."/>
        </authorList>
    </citation>
    <scope>NUCLEOTIDE SEQUENCE [LARGE SCALE GENOMIC DNA]</scope>
    <source>
        <strain evidence="1 2">San Diego</strain>
    </source>
</reference>
<name>A0A553PQ52_TIGCA</name>
<evidence type="ECO:0000313" key="2">
    <source>
        <dbReference type="Proteomes" id="UP000318571"/>
    </source>
</evidence>
<sequence>GQAYQEGRSCGQVRDPLWSFPAKDRQEDGGLSARQVHMLLLWQGCHEAQGRGHLVLQHEKLSRDRGRRSLELHNHRRRLRSIRHPTSERNEGALDQLIHRFCISPFTFIKRWCV</sequence>
<feature type="non-terminal residue" evidence="1">
    <location>
        <position position="1"/>
    </location>
</feature>
<dbReference type="Proteomes" id="UP000318571">
    <property type="component" value="Chromosome 6"/>
</dbReference>
<organism evidence="1 2">
    <name type="scientific">Tigriopus californicus</name>
    <name type="common">Marine copepod</name>
    <dbReference type="NCBI Taxonomy" id="6832"/>
    <lineage>
        <taxon>Eukaryota</taxon>
        <taxon>Metazoa</taxon>
        <taxon>Ecdysozoa</taxon>
        <taxon>Arthropoda</taxon>
        <taxon>Crustacea</taxon>
        <taxon>Multicrustacea</taxon>
        <taxon>Hexanauplia</taxon>
        <taxon>Copepoda</taxon>
        <taxon>Harpacticoida</taxon>
        <taxon>Harpacticidae</taxon>
        <taxon>Tigriopus</taxon>
    </lineage>
</organism>
<proteinExistence type="predicted"/>